<name>A0ABS9V356_9BACT</name>
<feature type="non-terminal residue" evidence="2">
    <location>
        <position position="1"/>
    </location>
</feature>
<feature type="domain" description="Secretion system C-terminal sorting" evidence="1">
    <location>
        <begin position="654"/>
        <end position="725"/>
    </location>
</feature>
<sequence>FGDVISINAEAQDADGTITQVEFFNGTSHIGTLSSEPFTFVWGNAPLGNHSIIARATDDKGAVAISSPINIQVNEKTNIAPTINITSPSNNSTFTFGDVISINAEAQDADGTITQVEFFNGTSHIGTLSSEPFTFVWDNAPLGNHSITARATDDKGAVENSSSVNIQIIEKEKNPSFKIISPEEKINYYRDDQLLLNVEISEESSEIVKVEYFRNNIFIGSRNDGNYAYNWRISIIGDINITAIATDVNGKTASDARSIQVTERPKETLFVEITSPSNNSTFIYGENIVINADVLDPTDNETRVEFFQNNILIGESHEFPYQVVWINPPLGKHTLIARVSNNRGNNSYSNPVSINVVQDESIPEIELISPISDQIFDFDENVDLMVMFNGDTKNVKRIEYYAGNKLIASAEEYPYFSKWEKTNPGDHMIFAKIIGNDPNKYKQSNSNKITIKNELDESVFRIISPTTLSEHSIGTDLEIKVQIPNSNKPIEKVEYYRGNTLIGSSNIFPYNFIWENAPLGEVTLISRLVYSDGSILISLPIRIHIKEVPQIILKIEQGKHEFVSSENITFKPEFLHFIHEIALVEIFVNGSSINKIESQPFSFDLTNLAFGIHEIWIEALDKNGNRYISEIIEITIKETSFEEYLELTDFKFGPNPTVRYLNLFFGNIAEEFNVKASIFSLNGNLVKSYEFLMNSNEVTLDLENLISGTYLLRIQFNGNLIASKRFVKHY</sequence>
<evidence type="ECO:0000313" key="3">
    <source>
        <dbReference type="Proteomes" id="UP001165489"/>
    </source>
</evidence>
<evidence type="ECO:0000313" key="2">
    <source>
        <dbReference type="EMBL" id="MCH7410826.1"/>
    </source>
</evidence>
<dbReference type="RefSeq" id="WP_241349185.1">
    <property type="nucleotide sequence ID" value="NZ_JAKZGP010000048.1"/>
</dbReference>
<accession>A0ABS9V356</accession>
<dbReference type="NCBIfam" id="TIGR04183">
    <property type="entry name" value="Por_Secre_tail"/>
    <property type="match status" value="1"/>
</dbReference>
<dbReference type="Pfam" id="PF18962">
    <property type="entry name" value="Por_Secre_tail"/>
    <property type="match status" value="1"/>
</dbReference>
<dbReference type="Proteomes" id="UP001165489">
    <property type="component" value="Unassembled WGS sequence"/>
</dbReference>
<proteinExistence type="predicted"/>
<dbReference type="Pfam" id="PF17957">
    <property type="entry name" value="Big_7"/>
    <property type="match status" value="6"/>
</dbReference>
<evidence type="ECO:0000259" key="1">
    <source>
        <dbReference type="Pfam" id="PF18962"/>
    </source>
</evidence>
<protein>
    <submittedName>
        <fullName evidence="2">Ig-like domain-containing protein</fullName>
    </submittedName>
</protein>
<dbReference type="EMBL" id="JAKZGP010000048">
    <property type="protein sequence ID" value="MCH7410826.1"/>
    <property type="molecule type" value="Genomic_DNA"/>
</dbReference>
<comment type="caution">
    <text evidence="2">The sequence shown here is derived from an EMBL/GenBank/DDBJ whole genome shotgun (WGS) entry which is preliminary data.</text>
</comment>
<reference evidence="2" key="1">
    <citation type="submission" date="2022-03" db="EMBL/GenBank/DDBJ databases">
        <title>De novo assembled genomes of Belliella spp. (Cyclobacteriaceae) strains.</title>
        <authorList>
            <person name="Szabo A."/>
            <person name="Korponai K."/>
            <person name="Felfoldi T."/>
        </authorList>
    </citation>
    <scope>NUCLEOTIDE SEQUENCE</scope>
    <source>
        <strain evidence="2">DSM 111904</strain>
    </source>
</reference>
<gene>
    <name evidence="2" type="ORF">MM239_15570</name>
</gene>
<dbReference type="InterPro" id="IPR013783">
    <property type="entry name" value="Ig-like_fold"/>
</dbReference>
<dbReference type="InterPro" id="IPR026444">
    <property type="entry name" value="Secre_tail"/>
</dbReference>
<keyword evidence="3" id="KW-1185">Reference proteome</keyword>
<organism evidence="2 3">
    <name type="scientific">Belliella filtrata</name>
    <dbReference type="NCBI Taxonomy" id="2923435"/>
    <lineage>
        <taxon>Bacteria</taxon>
        <taxon>Pseudomonadati</taxon>
        <taxon>Bacteroidota</taxon>
        <taxon>Cytophagia</taxon>
        <taxon>Cytophagales</taxon>
        <taxon>Cyclobacteriaceae</taxon>
        <taxon>Belliella</taxon>
    </lineage>
</organism>
<dbReference type="Gene3D" id="2.60.40.10">
    <property type="entry name" value="Immunoglobulins"/>
    <property type="match status" value="7"/>
</dbReference>